<dbReference type="EMBL" id="CP002400">
    <property type="protein sequence ID" value="ADU26314.1"/>
    <property type="molecule type" value="Genomic_DNA"/>
</dbReference>
<dbReference type="Pfam" id="PF00528">
    <property type="entry name" value="BPD_transp_1"/>
    <property type="match status" value="1"/>
</dbReference>
<accession>E6U2M3</accession>
<sequence>MVKKRITYWAFLAPVLITFAIAQIIPFIMGILYSFTNWNGVSANVSFNGLTNYLAIFKDKDFGNAFIFTIEYTIVAVILLNVFGFLLAMLSTRESRISRFLRTIFFMPNLIGGLILGFIWLFIFMQVFQNVGTFTHQAWLTGWLSDQKTGMAGLIILTIWQMAGYYMLIYISSIQSVSPEIIEAAKIDGANSFQRTWFITMPLIRPAFTICLFLTLSNSFKLYDQNLSLTNGGPSNSTTMLAMNIYKTAFSYNQMGQAQAKAVIFFIVVALIGITQVYLTSRKEIEA</sequence>
<dbReference type="CDD" id="cd06261">
    <property type="entry name" value="TM_PBP2"/>
    <property type="match status" value="1"/>
</dbReference>
<evidence type="ECO:0000256" key="3">
    <source>
        <dbReference type="ARBA" id="ARBA00022475"/>
    </source>
</evidence>
<dbReference type="GO" id="GO:0005886">
    <property type="term" value="C:plasma membrane"/>
    <property type="evidence" value="ECO:0007669"/>
    <property type="project" value="UniProtKB-SubCell"/>
</dbReference>
<dbReference type="InterPro" id="IPR050809">
    <property type="entry name" value="UgpAE/MalFG_permease"/>
</dbReference>
<reference evidence="9 10" key="1">
    <citation type="submission" date="2010-12" db="EMBL/GenBank/DDBJ databases">
        <title>Complete sequence of Ethanoligenens harbinense YUAN-3.</title>
        <authorList>
            <person name="Lucas S."/>
            <person name="Copeland A."/>
            <person name="Lapidus A."/>
            <person name="Cheng J.-F."/>
            <person name="Bruce D."/>
            <person name="Goodwin L."/>
            <person name="Pitluck S."/>
            <person name="Chertkov O."/>
            <person name="Misra M."/>
            <person name="Detter J.C."/>
            <person name="Han C."/>
            <person name="Tapia R."/>
            <person name="Land M."/>
            <person name="Hauser L."/>
            <person name="Jeffries C."/>
            <person name="Kyrpides N."/>
            <person name="Ivanova N."/>
            <person name="Mikhailova N."/>
            <person name="Wang A."/>
            <person name="Mouttaki H."/>
            <person name="He Z."/>
            <person name="Zhou J."/>
            <person name="Hemme C.L."/>
            <person name="Woyke T."/>
        </authorList>
    </citation>
    <scope>NUCLEOTIDE SEQUENCE [LARGE SCALE GENOMIC DNA]</scope>
    <source>
        <strain evidence="10">DSM 18485 / JCM 12961 / CGMCC 1.5033 / YUAN-3</strain>
    </source>
</reference>
<dbReference type="STRING" id="663278.Ethha_0745"/>
<dbReference type="SUPFAM" id="SSF161098">
    <property type="entry name" value="MetI-like"/>
    <property type="match status" value="1"/>
</dbReference>
<feature type="domain" description="ABC transmembrane type-1" evidence="8">
    <location>
        <begin position="66"/>
        <end position="276"/>
    </location>
</feature>
<keyword evidence="6 7" id="KW-0472">Membrane</keyword>
<comment type="subcellular location">
    <subcellularLocation>
        <location evidence="1 7">Cell membrane</location>
        <topology evidence="1 7">Multi-pass membrane protein</topology>
    </subcellularLocation>
</comment>
<keyword evidence="3" id="KW-1003">Cell membrane</keyword>
<dbReference type="AlphaFoldDB" id="E6U2M3"/>
<dbReference type="PANTHER" id="PTHR43227">
    <property type="entry name" value="BLL4140 PROTEIN"/>
    <property type="match status" value="1"/>
</dbReference>
<dbReference type="Proteomes" id="UP000001551">
    <property type="component" value="Chromosome"/>
</dbReference>
<dbReference type="PROSITE" id="PS50928">
    <property type="entry name" value="ABC_TM1"/>
    <property type="match status" value="1"/>
</dbReference>
<comment type="similarity">
    <text evidence="7">Belongs to the binding-protein-dependent transport system permease family.</text>
</comment>
<dbReference type="InterPro" id="IPR035906">
    <property type="entry name" value="MetI-like_sf"/>
</dbReference>
<keyword evidence="10" id="KW-1185">Reference proteome</keyword>
<organism evidence="9 10">
    <name type="scientific">Ethanoligenens harbinense (strain DSM 18485 / JCM 12961 / CGMCC 1.5033 / YUAN-3)</name>
    <dbReference type="NCBI Taxonomy" id="663278"/>
    <lineage>
        <taxon>Bacteria</taxon>
        <taxon>Bacillati</taxon>
        <taxon>Bacillota</taxon>
        <taxon>Clostridia</taxon>
        <taxon>Eubacteriales</taxon>
        <taxon>Oscillospiraceae</taxon>
        <taxon>Ethanoligenens</taxon>
    </lineage>
</organism>
<dbReference type="Gene3D" id="1.10.3720.10">
    <property type="entry name" value="MetI-like"/>
    <property type="match status" value="1"/>
</dbReference>
<dbReference type="eggNOG" id="COG1175">
    <property type="taxonomic scope" value="Bacteria"/>
</dbReference>
<evidence type="ECO:0000313" key="10">
    <source>
        <dbReference type="Proteomes" id="UP000001551"/>
    </source>
</evidence>
<evidence type="ECO:0000256" key="5">
    <source>
        <dbReference type="ARBA" id="ARBA00022989"/>
    </source>
</evidence>
<feature type="transmembrane region" description="Helical" evidence="7">
    <location>
        <begin position="110"/>
        <end position="129"/>
    </location>
</feature>
<keyword evidence="5 7" id="KW-1133">Transmembrane helix</keyword>
<evidence type="ECO:0000259" key="8">
    <source>
        <dbReference type="PROSITE" id="PS50928"/>
    </source>
</evidence>
<evidence type="ECO:0000256" key="7">
    <source>
        <dbReference type="RuleBase" id="RU363032"/>
    </source>
</evidence>
<feature type="transmembrane region" description="Helical" evidence="7">
    <location>
        <begin position="196"/>
        <end position="216"/>
    </location>
</feature>
<gene>
    <name evidence="9" type="ordered locus">Ethha_0745</name>
</gene>
<proteinExistence type="inferred from homology"/>
<dbReference type="PANTHER" id="PTHR43227:SF11">
    <property type="entry name" value="BLL4140 PROTEIN"/>
    <property type="match status" value="1"/>
</dbReference>
<evidence type="ECO:0000313" key="9">
    <source>
        <dbReference type="EMBL" id="ADU26314.1"/>
    </source>
</evidence>
<feature type="transmembrane region" description="Helical" evidence="7">
    <location>
        <begin position="149"/>
        <end position="171"/>
    </location>
</feature>
<dbReference type="InterPro" id="IPR000515">
    <property type="entry name" value="MetI-like"/>
</dbReference>
<dbReference type="RefSeq" id="WP_013484684.1">
    <property type="nucleotide sequence ID" value="NC_014828.1"/>
</dbReference>
<dbReference type="HOGENOM" id="CLU_016047_0_0_9"/>
<evidence type="ECO:0000256" key="6">
    <source>
        <dbReference type="ARBA" id="ARBA00023136"/>
    </source>
</evidence>
<dbReference type="GO" id="GO:0055085">
    <property type="term" value="P:transmembrane transport"/>
    <property type="evidence" value="ECO:0007669"/>
    <property type="project" value="InterPro"/>
</dbReference>
<feature type="transmembrane region" description="Helical" evidence="7">
    <location>
        <begin position="262"/>
        <end position="279"/>
    </location>
</feature>
<keyword evidence="2 7" id="KW-0813">Transport</keyword>
<feature type="transmembrane region" description="Helical" evidence="7">
    <location>
        <begin position="65"/>
        <end position="90"/>
    </location>
</feature>
<feature type="transmembrane region" description="Helical" evidence="7">
    <location>
        <begin position="7"/>
        <end position="35"/>
    </location>
</feature>
<evidence type="ECO:0000256" key="1">
    <source>
        <dbReference type="ARBA" id="ARBA00004651"/>
    </source>
</evidence>
<protein>
    <submittedName>
        <fullName evidence="9">Binding-protein-dependent transport systems inner membrane component</fullName>
    </submittedName>
</protein>
<evidence type="ECO:0000256" key="2">
    <source>
        <dbReference type="ARBA" id="ARBA00022448"/>
    </source>
</evidence>
<name>E6U2M3_ETHHY</name>
<dbReference type="KEGG" id="eha:Ethha_0745"/>
<evidence type="ECO:0000256" key="4">
    <source>
        <dbReference type="ARBA" id="ARBA00022692"/>
    </source>
</evidence>
<keyword evidence="4 7" id="KW-0812">Transmembrane</keyword>